<evidence type="ECO:0000313" key="1">
    <source>
        <dbReference type="EMBL" id="QJA95116.1"/>
    </source>
</evidence>
<dbReference type="GO" id="GO:0003678">
    <property type="term" value="F:DNA helicase activity"/>
    <property type="evidence" value="ECO:0007669"/>
    <property type="project" value="InterPro"/>
</dbReference>
<dbReference type="SUPFAM" id="SSF48024">
    <property type="entry name" value="N-terminal domain of DnaB helicase"/>
    <property type="match status" value="1"/>
</dbReference>
<name>A0A6M3LII2_9ZZZZ</name>
<protein>
    <submittedName>
        <fullName evidence="1">Putative helicase</fullName>
    </submittedName>
</protein>
<dbReference type="GO" id="GO:0005524">
    <property type="term" value="F:ATP binding"/>
    <property type="evidence" value="ECO:0007669"/>
    <property type="project" value="InterPro"/>
</dbReference>
<dbReference type="InterPro" id="IPR036185">
    <property type="entry name" value="DNA_heli_DnaB-like_N_sf"/>
</dbReference>
<dbReference type="EMBL" id="MT143287">
    <property type="protein sequence ID" value="QJA95116.1"/>
    <property type="molecule type" value="Genomic_DNA"/>
</dbReference>
<proteinExistence type="predicted"/>
<reference evidence="1" key="1">
    <citation type="submission" date="2020-03" db="EMBL/GenBank/DDBJ databases">
        <title>The deep terrestrial virosphere.</title>
        <authorList>
            <person name="Holmfeldt K."/>
            <person name="Nilsson E."/>
            <person name="Simone D."/>
            <person name="Lopez-Fernandez M."/>
            <person name="Wu X."/>
            <person name="de Brujin I."/>
            <person name="Lundin D."/>
            <person name="Andersson A."/>
            <person name="Bertilsson S."/>
            <person name="Dopson M."/>
        </authorList>
    </citation>
    <scope>NUCLEOTIDE SEQUENCE</scope>
    <source>
        <strain evidence="1">MM415B03651</strain>
    </source>
</reference>
<organism evidence="1">
    <name type="scientific">viral metagenome</name>
    <dbReference type="NCBI Taxonomy" id="1070528"/>
    <lineage>
        <taxon>unclassified sequences</taxon>
        <taxon>metagenomes</taxon>
        <taxon>organismal metagenomes</taxon>
    </lineage>
</organism>
<keyword evidence="1" id="KW-0547">Nucleotide-binding</keyword>
<dbReference type="AlphaFoldDB" id="A0A6M3LII2"/>
<dbReference type="GO" id="GO:0006260">
    <property type="term" value="P:DNA replication"/>
    <property type="evidence" value="ECO:0007669"/>
    <property type="project" value="InterPro"/>
</dbReference>
<keyword evidence="1" id="KW-0378">Hydrolase</keyword>
<accession>A0A6M3LII2</accession>
<dbReference type="InterPro" id="IPR016136">
    <property type="entry name" value="DNA_helicase_N/primase_C"/>
</dbReference>
<keyword evidence="1" id="KW-0347">Helicase</keyword>
<keyword evidence="1" id="KW-0067">ATP-binding</keyword>
<gene>
    <name evidence="1" type="ORF">MM415B03651_0009</name>
</gene>
<dbReference type="Gene3D" id="1.10.860.10">
    <property type="entry name" value="DNAb Helicase, Chain A"/>
    <property type="match status" value="1"/>
</dbReference>
<sequence length="145" mass="15988">MRIIERLLSEIPNQIESEVVATKSTGSDSTNAADIAEAAVLAGCCRNPDYALNAVTRLVASDFDLEWRQRVWLSIEQLVGQGEPVDSASLYPLLGPVLWNRLAGENASARNPHEQDYCRMVRGYARMRAATAAMLAEIAEREELP</sequence>